<keyword evidence="2" id="KW-1185">Reference proteome</keyword>
<sequence>MIISRYHTHALSPIQCSSTLVQTIHAPLPLVWSVVRRFNHPQAYKSFISSCDMLIGTGDVGSVREVRVVSGLPAENSTERLDDLDDVCHVMRFSIVGGEHRLANYQSTLTLHESEGGDTVAIESYVVDVLTGCTTEETCLFTETIVRCNLKSLAHVTEVMALSCT</sequence>
<protein>
    <submittedName>
        <fullName evidence="1">Uncharacterized protein</fullName>
    </submittedName>
</protein>
<comment type="caution">
    <text evidence="1">The sequence shown here is derived from an EMBL/GenBank/DDBJ whole genome shotgun (WGS) entry which is preliminary data.</text>
</comment>
<accession>A0ACC2K5V3</accession>
<organism evidence="1 2">
    <name type="scientific">Persea americana</name>
    <name type="common">Avocado</name>
    <dbReference type="NCBI Taxonomy" id="3435"/>
    <lineage>
        <taxon>Eukaryota</taxon>
        <taxon>Viridiplantae</taxon>
        <taxon>Streptophyta</taxon>
        <taxon>Embryophyta</taxon>
        <taxon>Tracheophyta</taxon>
        <taxon>Spermatophyta</taxon>
        <taxon>Magnoliopsida</taxon>
        <taxon>Magnoliidae</taxon>
        <taxon>Laurales</taxon>
        <taxon>Lauraceae</taxon>
        <taxon>Persea</taxon>
    </lineage>
</organism>
<name>A0ACC2K5V3_PERAE</name>
<proteinExistence type="predicted"/>
<evidence type="ECO:0000313" key="2">
    <source>
        <dbReference type="Proteomes" id="UP001234297"/>
    </source>
</evidence>
<reference evidence="1 2" key="1">
    <citation type="journal article" date="2022" name="Hortic Res">
        <title>A haplotype resolved chromosomal level avocado genome allows analysis of novel avocado genes.</title>
        <authorList>
            <person name="Nath O."/>
            <person name="Fletcher S.J."/>
            <person name="Hayward A."/>
            <person name="Shaw L.M."/>
            <person name="Masouleh A.K."/>
            <person name="Furtado A."/>
            <person name="Henry R.J."/>
            <person name="Mitter N."/>
        </authorList>
    </citation>
    <scope>NUCLEOTIDE SEQUENCE [LARGE SCALE GENOMIC DNA]</scope>
    <source>
        <strain evidence="2">cv. Hass</strain>
    </source>
</reference>
<evidence type="ECO:0000313" key="1">
    <source>
        <dbReference type="EMBL" id="KAJ8616490.1"/>
    </source>
</evidence>
<dbReference type="EMBL" id="CM056820">
    <property type="protein sequence ID" value="KAJ8616490.1"/>
    <property type="molecule type" value="Genomic_DNA"/>
</dbReference>
<gene>
    <name evidence="1" type="ORF">MRB53_035862</name>
</gene>
<dbReference type="Proteomes" id="UP001234297">
    <property type="component" value="Chromosome 12"/>
</dbReference>